<evidence type="ECO:0000313" key="1">
    <source>
        <dbReference type="EMBL" id="MFD2574060.1"/>
    </source>
</evidence>
<name>A0ABW5MAH4_9BACT</name>
<evidence type="ECO:0008006" key="3">
    <source>
        <dbReference type="Google" id="ProtNLM"/>
    </source>
</evidence>
<keyword evidence="2" id="KW-1185">Reference proteome</keyword>
<gene>
    <name evidence="1" type="ORF">ACFSUS_25715</name>
</gene>
<reference evidence="2" key="1">
    <citation type="journal article" date="2019" name="Int. J. Syst. Evol. Microbiol.">
        <title>The Global Catalogue of Microorganisms (GCM) 10K type strain sequencing project: providing services to taxonomists for standard genome sequencing and annotation.</title>
        <authorList>
            <consortium name="The Broad Institute Genomics Platform"/>
            <consortium name="The Broad Institute Genome Sequencing Center for Infectious Disease"/>
            <person name="Wu L."/>
            <person name="Ma J."/>
        </authorList>
    </citation>
    <scope>NUCLEOTIDE SEQUENCE [LARGE SCALE GENOMIC DNA]</scope>
    <source>
        <strain evidence="2">KCTC 42805</strain>
    </source>
</reference>
<comment type="caution">
    <text evidence="1">The sequence shown here is derived from an EMBL/GenBank/DDBJ whole genome shotgun (WGS) entry which is preliminary data.</text>
</comment>
<protein>
    <recommendedName>
        <fullName evidence="3">Amidohydrolase family protein</fullName>
    </recommendedName>
</protein>
<dbReference type="Gene3D" id="3.20.20.140">
    <property type="entry name" value="Metal-dependent hydrolases"/>
    <property type="match status" value="1"/>
</dbReference>
<sequence length="129" mass="14318">MVTTCTAVYGLPPTVLSKANLVQVLKVQQENLQLLRANGVVLAIGSDMVNDSSVEEAEYLQKLGIFDNLTLLKMWAETTPRTIFPKRKIGQLQEGFEASFLALAGNPLMDWTNVRKIKVRFKQGNLLAP</sequence>
<dbReference type="RefSeq" id="WP_381527361.1">
    <property type="nucleotide sequence ID" value="NZ_JBHULN010000024.1"/>
</dbReference>
<dbReference type="PANTHER" id="PTHR43135:SF3">
    <property type="entry name" value="ALPHA-D-RIBOSE 1-METHYLPHOSPHONATE 5-TRIPHOSPHATE DIPHOSPHATASE"/>
    <property type="match status" value="1"/>
</dbReference>
<dbReference type="Proteomes" id="UP001597469">
    <property type="component" value="Unassembled WGS sequence"/>
</dbReference>
<dbReference type="InterPro" id="IPR011059">
    <property type="entry name" value="Metal-dep_hydrolase_composite"/>
</dbReference>
<dbReference type="PANTHER" id="PTHR43135">
    <property type="entry name" value="ALPHA-D-RIBOSE 1-METHYLPHOSPHONATE 5-TRIPHOSPHATE DIPHOSPHATASE"/>
    <property type="match status" value="1"/>
</dbReference>
<organism evidence="1 2">
    <name type="scientific">Spirosoma soli</name>
    <dbReference type="NCBI Taxonomy" id="1770529"/>
    <lineage>
        <taxon>Bacteria</taxon>
        <taxon>Pseudomonadati</taxon>
        <taxon>Bacteroidota</taxon>
        <taxon>Cytophagia</taxon>
        <taxon>Cytophagales</taxon>
        <taxon>Cytophagaceae</taxon>
        <taxon>Spirosoma</taxon>
    </lineage>
</organism>
<evidence type="ECO:0000313" key="2">
    <source>
        <dbReference type="Proteomes" id="UP001597469"/>
    </source>
</evidence>
<dbReference type="EMBL" id="JBHULN010000024">
    <property type="protein sequence ID" value="MFD2574060.1"/>
    <property type="molecule type" value="Genomic_DNA"/>
</dbReference>
<dbReference type="InterPro" id="IPR051781">
    <property type="entry name" value="Metallo-dep_Hydrolase"/>
</dbReference>
<proteinExistence type="predicted"/>
<dbReference type="Gene3D" id="2.30.40.10">
    <property type="entry name" value="Urease, subunit C, domain 1"/>
    <property type="match status" value="1"/>
</dbReference>
<accession>A0ABW5MAH4</accession>